<keyword evidence="2" id="KW-0812">Transmembrane</keyword>
<evidence type="ECO:0000313" key="4">
    <source>
        <dbReference type="Proteomes" id="UP000823860"/>
    </source>
</evidence>
<evidence type="ECO:0000256" key="1">
    <source>
        <dbReference type="SAM" id="MobiDB-lite"/>
    </source>
</evidence>
<dbReference type="Proteomes" id="UP000823860">
    <property type="component" value="Unassembled WGS sequence"/>
</dbReference>
<organism evidence="3 4">
    <name type="scientific">Candidatus Bacteroides intestinavium</name>
    <dbReference type="NCBI Taxonomy" id="2838469"/>
    <lineage>
        <taxon>Bacteria</taxon>
        <taxon>Pseudomonadati</taxon>
        <taxon>Bacteroidota</taxon>
        <taxon>Bacteroidia</taxon>
        <taxon>Bacteroidales</taxon>
        <taxon>Bacteroidaceae</taxon>
        <taxon>Bacteroides</taxon>
    </lineage>
</organism>
<keyword evidence="2" id="KW-1133">Transmembrane helix</keyword>
<protein>
    <submittedName>
        <fullName evidence="3">Uncharacterized protein</fullName>
    </submittedName>
</protein>
<feature type="transmembrane region" description="Helical" evidence="2">
    <location>
        <begin position="56"/>
        <end position="78"/>
    </location>
</feature>
<evidence type="ECO:0000313" key="3">
    <source>
        <dbReference type="EMBL" id="HJA84160.1"/>
    </source>
</evidence>
<keyword evidence="2" id="KW-0472">Membrane</keyword>
<gene>
    <name evidence="3" type="ORF">H9785_09350</name>
</gene>
<comment type="caution">
    <text evidence="3">The sequence shown here is derived from an EMBL/GenBank/DDBJ whole genome shotgun (WGS) entry which is preliminary data.</text>
</comment>
<name>A0A9D2HRJ0_9BACE</name>
<feature type="compositionally biased region" description="Polar residues" evidence="1">
    <location>
        <begin position="1"/>
        <end position="10"/>
    </location>
</feature>
<evidence type="ECO:0000256" key="2">
    <source>
        <dbReference type="SAM" id="Phobius"/>
    </source>
</evidence>
<reference evidence="3" key="2">
    <citation type="submission" date="2021-04" db="EMBL/GenBank/DDBJ databases">
        <authorList>
            <person name="Gilroy R."/>
        </authorList>
    </citation>
    <scope>NUCLEOTIDE SEQUENCE</scope>
    <source>
        <strain evidence="3">ChiHecec1B25-7008</strain>
    </source>
</reference>
<proteinExistence type="predicted"/>
<feature type="region of interest" description="Disordered" evidence="1">
    <location>
        <begin position="1"/>
        <end position="31"/>
    </location>
</feature>
<dbReference type="EMBL" id="DWZE01000115">
    <property type="protein sequence ID" value="HJA84160.1"/>
    <property type="molecule type" value="Genomic_DNA"/>
</dbReference>
<reference evidence="3" key="1">
    <citation type="journal article" date="2021" name="PeerJ">
        <title>Extensive microbial diversity within the chicken gut microbiome revealed by metagenomics and culture.</title>
        <authorList>
            <person name="Gilroy R."/>
            <person name="Ravi A."/>
            <person name="Getino M."/>
            <person name="Pursley I."/>
            <person name="Horton D.L."/>
            <person name="Alikhan N.F."/>
            <person name="Baker D."/>
            <person name="Gharbi K."/>
            <person name="Hall N."/>
            <person name="Watson M."/>
            <person name="Adriaenssens E.M."/>
            <person name="Foster-Nyarko E."/>
            <person name="Jarju S."/>
            <person name="Secka A."/>
            <person name="Antonio M."/>
            <person name="Oren A."/>
            <person name="Chaudhuri R.R."/>
            <person name="La Ragione R."/>
            <person name="Hildebrand F."/>
            <person name="Pallen M.J."/>
        </authorList>
    </citation>
    <scope>NUCLEOTIDE SEQUENCE</scope>
    <source>
        <strain evidence="3">ChiHecec1B25-7008</strain>
    </source>
</reference>
<dbReference type="AlphaFoldDB" id="A0A9D2HRJ0"/>
<sequence>MTDNLKNQNGGDMAPTDNRQPAGNGERTIGDELAEKAKKELEGLTQQAKRTRNHAIIWLFTTVKGWLIVLSLLVFAVLWLKTGFWVAIVVLAVAWMGGWMLIKRYNKKKE</sequence>
<accession>A0A9D2HRJ0</accession>
<feature type="transmembrane region" description="Helical" evidence="2">
    <location>
        <begin position="84"/>
        <end position="102"/>
    </location>
</feature>